<dbReference type="Pfam" id="PF09234">
    <property type="entry name" value="DUF1963"/>
    <property type="match status" value="1"/>
</dbReference>
<dbReference type="AlphaFoldDB" id="A0A1I3B790"/>
<dbReference type="PANTHER" id="PTHR36436:SF6">
    <property type="entry name" value="SLL5081 PROTEIN"/>
    <property type="match status" value="1"/>
</dbReference>
<proteinExistence type="predicted"/>
<dbReference type="InterPro" id="IPR035948">
    <property type="entry name" value="YwqG-like_sf"/>
</dbReference>
<gene>
    <name evidence="1" type="ORF">SAMN05421753_101265</name>
</gene>
<dbReference type="InterPro" id="IPR015315">
    <property type="entry name" value="DUF1963"/>
</dbReference>
<dbReference type="OrthoDB" id="241317at2"/>
<dbReference type="RefSeq" id="WP_092047207.1">
    <property type="nucleotide sequence ID" value="NZ_FOQD01000001.1"/>
</dbReference>
<accession>A0A1I3B790</accession>
<sequence length="228" mass="26046">MSSLEEYKLANTRKASILQVGGFRPTGHFLASHFGQTPVALPGEEWPVFQKRPMLCICQLNLTAAPFVPESLKDIALITFFVDAEMILREESNGGDWCLRAYKTLDKLTQLAAPNEAPKLQRGFECRWEVREDYPVYDDPDVVELDGFDSSDIHLDNVHCTKVGGYASNIQSEPWWSYRHHPAVPRYCFQIDGEDKVNLRWGDCGTVYLARGTAPGFEDDWFLDWQCY</sequence>
<dbReference type="Gene3D" id="2.30.320.10">
    <property type="entry name" value="YwqG-like"/>
    <property type="match status" value="1"/>
</dbReference>
<evidence type="ECO:0000313" key="1">
    <source>
        <dbReference type="EMBL" id="SFH57839.1"/>
    </source>
</evidence>
<reference evidence="2" key="1">
    <citation type="submission" date="2016-10" db="EMBL/GenBank/DDBJ databases">
        <authorList>
            <person name="Varghese N."/>
            <person name="Submissions S."/>
        </authorList>
    </citation>
    <scope>NUCLEOTIDE SEQUENCE [LARGE SCALE GENOMIC DNA]</scope>
    <source>
        <strain evidence="2">DSM 26348</strain>
    </source>
</reference>
<organism evidence="1 2">
    <name type="scientific">Planctomicrobium piriforme</name>
    <dbReference type="NCBI Taxonomy" id="1576369"/>
    <lineage>
        <taxon>Bacteria</taxon>
        <taxon>Pseudomonadati</taxon>
        <taxon>Planctomycetota</taxon>
        <taxon>Planctomycetia</taxon>
        <taxon>Planctomycetales</taxon>
        <taxon>Planctomycetaceae</taxon>
        <taxon>Planctomicrobium</taxon>
    </lineage>
</organism>
<dbReference type="EMBL" id="FOQD01000001">
    <property type="protein sequence ID" value="SFH57839.1"/>
    <property type="molecule type" value="Genomic_DNA"/>
</dbReference>
<dbReference type="SUPFAM" id="SSF103032">
    <property type="entry name" value="Hypothetical protein YwqG"/>
    <property type="match status" value="1"/>
</dbReference>
<dbReference type="Proteomes" id="UP000199518">
    <property type="component" value="Unassembled WGS sequence"/>
</dbReference>
<name>A0A1I3B790_9PLAN</name>
<protein>
    <submittedName>
        <fullName evidence="1">Uncharacterized protein YwqG</fullName>
    </submittedName>
</protein>
<keyword evidence="2" id="KW-1185">Reference proteome</keyword>
<evidence type="ECO:0000313" key="2">
    <source>
        <dbReference type="Proteomes" id="UP000199518"/>
    </source>
</evidence>
<dbReference type="PANTHER" id="PTHR36436">
    <property type="entry name" value="SLL5081 PROTEIN"/>
    <property type="match status" value="1"/>
</dbReference>